<dbReference type="InterPro" id="IPR052631">
    <property type="entry name" value="Paired_homeobox_Bicoid"/>
</dbReference>
<dbReference type="AlphaFoldDB" id="B4LQE7"/>
<dbReference type="InterPro" id="IPR003654">
    <property type="entry name" value="OAR_dom"/>
</dbReference>
<keyword evidence="4 8" id="KW-0371">Homeobox</keyword>
<evidence type="ECO:0000256" key="8">
    <source>
        <dbReference type="PROSITE-ProRule" id="PRU00108"/>
    </source>
</evidence>
<feature type="compositionally biased region" description="Low complexity" evidence="10">
    <location>
        <begin position="100"/>
        <end position="110"/>
    </location>
</feature>
<gene>
    <name evidence="13" type="primary">Dvir\GJ14888</name>
    <name evidence="13" type="ORF">Dvir_GJ14888</name>
</gene>
<dbReference type="Gene3D" id="1.10.10.60">
    <property type="entry name" value="Homeodomain-like"/>
    <property type="match status" value="1"/>
</dbReference>
<accession>B4LQE7</accession>
<dbReference type="KEGG" id="dvi:6628856"/>
<feature type="DNA-binding region" description="Homeobox" evidence="8">
    <location>
        <begin position="198"/>
        <end position="257"/>
    </location>
</feature>
<dbReference type="PANTHER" id="PTHR46255">
    <property type="entry name" value="SHORT STATURE HOMEOBOX"/>
    <property type="match status" value="1"/>
</dbReference>
<dbReference type="InterPro" id="IPR001356">
    <property type="entry name" value="HD"/>
</dbReference>
<name>B4LQE7_DROVI</name>
<sequence length="420" mass="46083">MEQLAQFVNKSFEFNLTHNRVNHLFNSMTSARVHKLTDATTKSILVNTNRLERISVDNCTNEDESMDIDITDVSVAEESSSEDKSILPKPLSLVKLRSLQQQSNSTNSNNEHLCKTDPAPKPKNWLISDLLVSDAHSEEMKTSATITINLNESSNDSNSAEISLHKVVPSEKSISPEPQTTIGENVARLEPSGLSSKQRRSRTNFTLEQLNELERLFEETHYPDAFMREELSQRLGLSEARVQVWFQNRRAKCRKHENQMHKGILLSSRSPPVSTPLEPCRVAPYVNLAAIRNTNTSIMPSTNALSSVQHQSGKSAASIVNNRAPSPAAVVTAAAEHFSGSVAAAAAFSAFDPAILSAAAHQYAAAITNRSRPTGLFALPQYPLHLAAFAAAHKNSSIADLRMKAKKHSESLGLEADIVI</sequence>
<dbReference type="GO" id="GO:0005634">
    <property type="term" value="C:nucleus"/>
    <property type="evidence" value="ECO:0007669"/>
    <property type="project" value="UniProtKB-SubCell"/>
</dbReference>
<dbReference type="PANTHER" id="PTHR46255:SF3">
    <property type="entry name" value="HOMEOBOX DOMAIN-CONTAINING PROTEIN"/>
    <property type="match status" value="1"/>
</dbReference>
<evidence type="ECO:0000256" key="3">
    <source>
        <dbReference type="ARBA" id="ARBA00023125"/>
    </source>
</evidence>
<keyword evidence="14" id="KW-1185">Reference proteome</keyword>
<evidence type="ECO:0000256" key="7">
    <source>
        <dbReference type="ARBA" id="ARBA00069290"/>
    </source>
</evidence>
<evidence type="ECO:0000313" key="14">
    <source>
        <dbReference type="Proteomes" id="UP000008792"/>
    </source>
</evidence>
<dbReference type="Proteomes" id="UP000008792">
    <property type="component" value="Unassembled WGS sequence"/>
</dbReference>
<feature type="region of interest" description="Disordered" evidence="10">
    <location>
        <begin position="100"/>
        <end position="120"/>
    </location>
</feature>
<proteinExistence type="inferred from homology"/>
<dbReference type="SMR" id="B4LQE7"/>
<dbReference type="InParanoid" id="B4LQE7"/>
<feature type="domain" description="Homeobox" evidence="11">
    <location>
        <begin position="196"/>
        <end position="256"/>
    </location>
</feature>
<dbReference type="PROSITE" id="PS00027">
    <property type="entry name" value="HOMEOBOX_1"/>
    <property type="match status" value="1"/>
</dbReference>
<dbReference type="SMART" id="SM00389">
    <property type="entry name" value="HOX"/>
    <property type="match status" value="1"/>
</dbReference>
<dbReference type="PROSITE" id="PS50071">
    <property type="entry name" value="HOMEOBOX_2"/>
    <property type="match status" value="1"/>
</dbReference>
<comment type="subcellular location">
    <subcellularLocation>
        <location evidence="1 8 9">Nucleus</location>
    </subcellularLocation>
</comment>
<keyword evidence="3 8" id="KW-0238">DNA-binding</keyword>
<reference evidence="13 14" key="1">
    <citation type="journal article" date="2007" name="Nature">
        <title>Evolution of genes and genomes on the Drosophila phylogeny.</title>
        <authorList>
            <consortium name="Drosophila 12 Genomes Consortium"/>
            <person name="Clark A.G."/>
            <person name="Eisen M.B."/>
            <person name="Smith D.R."/>
            <person name="Bergman C.M."/>
            <person name="Oliver B."/>
            <person name="Markow T.A."/>
            <person name="Kaufman T.C."/>
            <person name="Kellis M."/>
            <person name="Gelbart W."/>
            <person name="Iyer V.N."/>
            <person name="Pollard D.A."/>
            <person name="Sackton T.B."/>
            <person name="Larracuente A.M."/>
            <person name="Singh N.D."/>
            <person name="Abad J.P."/>
            <person name="Abt D.N."/>
            <person name="Adryan B."/>
            <person name="Aguade M."/>
            <person name="Akashi H."/>
            <person name="Anderson W.W."/>
            <person name="Aquadro C.F."/>
            <person name="Ardell D.H."/>
            <person name="Arguello R."/>
            <person name="Artieri C.G."/>
            <person name="Barbash D.A."/>
            <person name="Barker D."/>
            <person name="Barsanti P."/>
            <person name="Batterham P."/>
            <person name="Batzoglou S."/>
            <person name="Begun D."/>
            <person name="Bhutkar A."/>
            <person name="Blanco E."/>
            <person name="Bosak S.A."/>
            <person name="Bradley R.K."/>
            <person name="Brand A.D."/>
            <person name="Brent M.R."/>
            <person name="Brooks A.N."/>
            <person name="Brown R.H."/>
            <person name="Butlin R.K."/>
            <person name="Caggese C."/>
            <person name="Calvi B.R."/>
            <person name="Bernardo de Carvalho A."/>
            <person name="Caspi A."/>
            <person name="Castrezana S."/>
            <person name="Celniker S.E."/>
            <person name="Chang J.L."/>
            <person name="Chapple C."/>
            <person name="Chatterji S."/>
            <person name="Chinwalla A."/>
            <person name="Civetta A."/>
            <person name="Clifton S.W."/>
            <person name="Comeron J.M."/>
            <person name="Costello J.C."/>
            <person name="Coyne J.A."/>
            <person name="Daub J."/>
            <person name="David R.G."/>
            <person name="Delcher A.L."/>
            <person name="Delehaunty K."/>
            <person name="Do C.B."/>
            <person name="Ebling H."/>
            <person name="Edwards K."/>
            <person name="Eickbush T."/>
            <person name="Evans J.D."/>
            <person name="Filipski A."/>
            <person name="Findeiss S."/>
            <person name="Freyhult E."/>
            <person name="Fulton L."/>
            <person name="Fulton R."/>
            <person name="Garcia A.C."/>
            <person name="Gardiner A."/>
            <person name="Garfield D.A."/>
            <person name="Garvin B.E."/>
            <person name="Gibson G."/>
            <person name="Gilbert D."/>
            <person name="Gnerre S."/>
            <person name="Godfrey J."/>
            <person name="Good R."/>
            <person name="Gotea V."/>
            <person name="Gravely B."/>
            <person name="Greenberg A.J."/>
            <person name="Griffiths-Jones S."/>
            <person name="Gross S."/>
            <person name="Guigo R."/>
            <person name="Gustafson E.A."/>
            <person name="Haerty W."/>
            <person name="Hahn M.W."/>
            <person name="Halligan D.L."/>
            <person name="Halpern A.L."/>
            <person name="Halter G.M."/>
            <person name="Han M.V."/>
            <person name="Heger A."/>
            <person name="Hillier L."/>
            <person name="Hinrichs A.S."/>
            <person name="Holmes I."/>
            <person name="Hoskins R.A."/>
            <person name="Hubisz M.J."/>
            <person name="Hultmark D."/>
            <person name="Huntley M.A."/>
            <person name="Jaffe D.B."/>
            <person name="Jagadeeshan S."/>
            <person name="Jeck W.R."/>
            <person name="Johnson J."/>
            <person name="Jones C.D."/>
            <person name="Jordan W.C."/>
            <person name="Karpen G.H."/>
            <person name="Kataoka E."/>
            <person name="Keightley P.D."/>
            <person name="Kheradpour P."/>
            <person name="Kirkness E.F."/>
            <person name="Koerich L.B."/>
            <person name="Kristiansen K."/>
            <person name="Kudrna D."/>
            <person name="Kulathinal R.J."/>
            <person name="Kumar S."/>
            <person name="Kwok R."/>
            <person name="Lander E."/>
            <person name="Langley C.H."/>
            <person name="Lapoint R."/>
            <person name="Lazzaro B.P."/>
            <person name="Lee S.J."/>
            <person name="Levesque L."/>
            <person name="Li R."/>
            <person name="Lin C.F."/>
            <person name="Lin M.F."/>
            <person name="Lindblad-Toh K."/>
            <person name="Llopart A."/>
            <person name="Long M."/>
            <person name="Low L."/>
            <person name="Lozovsky E."/>
            <person name="Lu J."/>
            <person name="Luo M."/>
            <person name="Machado C.A."/>
            <person name="Makalowski W."/>
            <person name="Marzo M."/>
            <person name="Matsuda M."/>
            <person name="Matzkin L."/>
            <person name="McAllister B."/>
            <person name="McBride C.S."/>
            <person name="McKernan B."/>
            <person name="McKernan K."/>
            <person name="Mendez-Lago M."/>
            <person name="Minx P."/>
            <person name="Mollenhauer M.U."/>
            <person name="Montooth K."/>
            <person name="Mount S.M."/>
            <person name="Mu X."/>
            <person name="Myers E."/>
            <person name="Negre B."/>
            <person name="Newfeld S."/>
            <person name="Nielsen R."/>
            <person name="Noor M.A."/>
            <person name="O'Grady P."/>
            <person name="Pachter L."/>
            <person name="Papaceit M."/>
            <person name="Parisi M.J."/>
            <person name="Parisi M."/>
            <person name="Parts L."/>
            <person name="Pedersen J.S."/>
            <person name="Pesole G."/>
            <person name="Phillippy A.M."/>
            <person name="Ponting C.P."/>
            <person name="Pop M."/>
            <person name="Porcelli D."/>
            <person name="Powell J.R."/>
            <person name="Prohaska S."/>
            <person name="Pruitt K."/>
            <person name="Puig M."/>
            <person name="Quesneville H."/>
            <person name="Ram K.R."/>
            <person name="Rand D."/>
            <person name="Rasmussen M.D."/>
            <person name="Reed L.K."/>
            <person name="Reenan R."/>
            <person name="Reily A."/>
            <person name="Remington K.A."/>
            <person name="Rieger T.T."/>
            <person name="Ritchie M.G."/>
            <person name="Robin C."/>
            <person name="Rogers Y.H."/>
            <person name="Rohde C."/>
            <person name="Rozas J."/>
            <person name="Rubenfield M.J."/>
            <person name="Ruiz A."/>
            <person name="Russo S."/>
            <person name="Salzberg S.L."/>
            <person name="Sanchez-Gracia A."/>
            <person name="Saranga D.J."/>
            <person name="Sato H."/>
            <person name="Schaeffer S.W."/>
            <person name="Schatz M.C."/>
            <person name="Schlenke T."/>
            <person name="Schwartz R."/>
            <person name="Segarra C."/>
            <person name="Singh R.S."/>
            <person name="Sirot L."/>
            <person name="Sirota M."/>
            <person name="Sisneros N.B."/>
            <person name="Smith C.D."/>
            <person name="Smith T.F."/>
            <person name="Spieth J."/>
            <person name="Stage D.E."/>
            <person name="Stark A."/>
            <person name="Stephan W."/>
            <person name="Strausberg R.L."/>
            <person name="Strempel S."/>
            <person name="Sturgill D."/>
            <person name="Sutton G."/>
            <person name="Sutton G.G."/>
            <person name="Tao W."/>
            <person name="Teichmann S."/>
            <person name="Tobari Y.N."/>
            <person name="Tomimura Y."/>
            <person name="Tsolas J.M."/>
            <person name="Valente V.L."/>
            <person name="Venter E."/>
            <person name="Venter J.C."/>
            <person name="Vicario S."/>
            <person name="Vieira F.G."/>
            <person name="Vilella A.J."/>
            <person name="Villasante A."/>
            <person name="Walenz B."/>
            <person name="Wang J."/>
            <person name="Wasserman M."/>
            <person name="Watts T."/>
            <person name="Wilson D."/>
            <person name="Wilson R.K."/>
            <person name="Wing R.A."/>
            <person name="Wolfner M.F."/>
            <person name="Wong A."/>
            <person name="Wong G.K."/>
            <person name="Wu C.I."/>
            <person name="Wu G."/>
            <person name="Yamamoto D."/>
            <person name="Yang H.P."/>
            <person name="Yang S.P."/>
            <person name="Yorke J.A."/>
            <person name="Yoshida K."/>
            <person name="Zdobnov E."/>
            <person name="Zhang P."/>
            <person name="Zhang Y."/>
            <person name="Zimin A.V."/>
            <person name="Baldwin J."/>
            <person name="Abdouelleil A."/>
            <person name="Abdulkadir J."/>
            <person name="Abebe A."/>
            <person name="Abera B."/>
            <person name="Abreu J."/>
            <person name="Acer S.C."/>
            <person name="Aftuck L."/>
            <person name="Alexander A."/>
            <person name="An P."/>
            <person name="Anderson E."/>
            <person name="Anderson S."/>
            <person name="Arachi H."/>
            <person name="Azer M."/>
            <person name="Bachantsang P."/>
            <person name="Barry A."/>
            <person name="Bayul T."/>
            <person name="Berlin A."/>
            <person name="Bessette D."/>
            <person name="Bloom T."/>
            <person name="Blye J."/>
            <person name="Boguslavskiy L."/>
            <person name="Bonnet C."/>
            <person name="Boukhgalter B."/>
            <person name="Bourzgui I."/>
            <person name="Brown A."/>
            <person name="Cahill P."/>
            <person name="Channer S."/>
            <person name="Cheshatsang Y."/>
            <person name="Chuda L."/>
            <person name="Citroen M."/>
            <person name="Collymore A."/>
            <person name="Cooke P."/>
            <person name="Costello M."/>
            <person name="D'Aco K."/>
            <person name="Daza R."/>
            <person name="De Haan G."/>
            <person name="DeGray S."/>
            <person name="DeMaso C."/>
            <person name="Dhargay N."/>
            <person name="Dooley K."/>
            <person name="Dooley E."/>
            <person name="Doricent M."/>
            <person name="Dorje P."/>
            <person name="Dorjee K."/>
            <person name="Dupes A."/>
            <person name="Elong R."/>
            <person name="Falk J."/>
            <person name="Farina A."/>
            <person name="Faro S."/>
            <person name="Ferguson D."/>
            <person name="Fisher S."/>
            <person name="Foley C.D."/>
            <person name="Franke A."/>
            <person name="Friedrich D."/>
            <person name="Gadbois L."/>
            <person name="Gearin G."/>
            <person name="Gearin C.R."/>
            <person name="Giannoukos G."/>
            <person name="Goode T."/>
            <person name="Graham J."/>
            <person name="Grandbois E."/>
            <person name="Grewal S."/>
            <person name="Gyaltsen K."/>
            <person name="Hafez N."/>
            <person name="Hagos B."/>
            <person name="Hall J."/>
            <person name="Henson C."/>
            <person name="Hollinger A."/>
            <person name="Honan T."/>
            <person name="Huard M.D."/>
            <person name="Hughes L."/>
            <person name="Hurhula B."/>
            <person name="Husby M.E."/>
            <person name="Kamat A."/>
            <person name="Kanga B."/>
            <person name="Kashin S."/>
            <person name="Khazanovich D."/>
            <person name="Kisner P."/>
            <person name="Lance K."/>
            <person name="Lara M."/>
            <person name="Lee W."/>
            <person name="Lennon N."/>
            <person name="Letendre F."/>
            <person name="LeVine R."/>
            <person name="Lipovsky A."/>
            <person name="Liu X."/>
            <person name="Liu J."/>
            <person name="Liu S."/>
            <person name="Lokyitsang T."/>
            <person name="Lokyitsang Y."/>
            <person name="Lubonja R."/>
            <person name="Lui A."/>
            <person name="MacDonald P."/>
            <person name="Magnisalis V."/>
            <person name="Maru K."/>
            <person name="Matthews C."/>
            <person name="McCusker W."/>
            <person name="McDonough S."/>
            <person name="Mehta T."/>
            <person name="Meldrim J."/>
            <person name="Meneus L."/>
            <person name="Mihai O."/>
            <person name="Mihalev A."/>
            <person name="Mihova T."/>
            <person name="Mittelman R."/>
            <person name="Mlenga V."/>
            <person name="Montmayeur A."/>
            <person name="Mulrain L."/>
            <person name="Navidi A."/>
            <person name="Naylor J."/>
            <person name="Negash T."/>
            <person name="Nguyen T."/>
            <person name="Nguyen N."/>
            <person name="Nicol R."/>
            <person name="Norbu C."/>
            <person name="Norbu N."/>
            <person name="Novod N."/>
            <person name="O'Neill B."/>
            <person name="Osman S."/>
            <person name="Markiewicz E."/>
            <person name="Oyono O.L."/>
            <person name="Patti C."/>
            <person name="Phunkhang P."/>
            <person name="Pierre F."/>
            <person name="Priest M."/>
            <person name="Raghuraman S."/>
            <person name="Rege F."/>
            <person name="Reyes R."/>
            <person name="Rise C."/>
            <person name="Rogov P."/>
            <person name="Ross K."/>
            <person name="Ryan E."/>
            <person name="Settipalli S."/>
            <person name="Shea T."/>
            <person name="Sherpa N."/>
            <person name="Shi L."/>
            <person name="Shih D."/>
            <person name="Sparrow T."/>
            <person name="Spaulding J."/>
            <person name="Stalker J."/>
            <person name="Stange-Thomann N."/>
            <person name="Stavropoulos S."/>
            <person name="Stone C."/>
            <person name="Strader C."/>
            <person name="Tesfaye S."/>
            <person name="Thomson T."/>
            <person name="Thoulutsang Y."/>
            <person name="Thoulutsang D."/>
            <person name="Topham K."/>
            <person name="Topping I."/>
            <person name="Tsamla T."/>
            <person name="Vassiliev H."/>
            <person name="Vo A."/>
            <person name="Wangchuk T."/>
            <person name="Wangdi T."/>
            <person name="Weiand M."/>
            <person name="Wilkinson J."/>
            <person name="Wilson A."/>
            <person name="Yadav S."/>
            <person name="Young G."/>
            <person name="Yu Q."/>
            <person name="Zembek L."/>
            <person name="Zhong D."/>
            <person name="Zimmer A."/>
            <person name="Zwirko Z."/>
            <person name="Jaffe D.B."/>
            <person name="Alvarez P."/>
            <person name="Brockman W."/>
            <person name="Butler J."/>
            <person name="Chin C."/>
            <person name="Gnerre S."/>
            <person name="Grabherr M."/>
            <person name="Kleber M."/>
            <person name="Mauceli E."/>
            <person name="MacCallum I."/>
        </authorList>
    </citation>
    <scope>NUCLEOTIDE SEQUENCE [LARGE SCALE GENOMIC DNA]</scope>
    <source>
        <strain evidence="14">Tucson 15010-1051.87</strain>
    </source>
</reference>
<dbReference type="CDD" id="cd00086">
    <property type="entry name" value="homeodomain"/>
    <property type="match status" value="1"/>
</dbReference>
<dbReference type="InterPro" id="IPR009057">
    <property type="entry name" value="Homeodomain-like_sf"/>
</dbReference>
<dbReference type="GO" id="GO:0000981">
    <property type="term" value="F:DNA-binding transcription factor activity, RNA polymerase II-specific"/>
    <property type="evidence" value="ECO:0007669"/>
    <property type="project" value="InterPro"/>
</dbReference>
<dbReference type="eggNOG" id="KOG0490">
    <property type="taxonomic scope" value="Eukaryota"/>
</dbReference>
<keyword evidence="5 8" id="KW-0539">Nucleus</keyword>
<evidence type="ECO:0000256" key="2">
    <source>
        <dbReference type="ARBA" id="ARBA00022473"/>
    </source>
</evidence>
<dbReference type="Pfam" id="PF00046">
    <property type="entry name" value="Homeodomain"/>
    <property type="match status" value="1"/>
</dbReference>
<dbReference type="Pfam" id="PF03826">
    <property type="entry name" value="OAR"/>
    <property type="match status" value="1"/>
</dbReference>
<evidence type="ECO:0000256" key="1">
    <source>
        <dbReference type="ARBA" id="ARBA00004123"/>
    </source>
</evidence>
<dbReference type="FunFam" id="1.10.10.60:FF:000057">
    <property type="entry name" value="Short stature homeobox 2"/>
    <property type="match status" value="1"/>
</dbReference>
<feature type="domain" description="OAR" evidence="12">
    <location>
        <begin position="396"/>
        <end position="409"/>
    </location>
</feature>
<feature type="compositionally biased region" description="Polar residues" evidence="10">
    <location>
        <begin position="172"/>
        <end position="183"/>
    </location>
</feature>
<protein>
    <recommendedName>
        <fullName evidence="7">Homeobox protein unc-4</fullName>
    </recommendedName>
</protein>
<comment type="similarity">
    <text evidence="6">Belongs to the paired homeobox family. Unc-4 subfamily.</text>
</comment>
<keyword evidence="2" id="KW-0217">Developmental protein</keyword>
<dbReference type="GO" id="GO:1990837">
    <property type="term" value="F:sequence-specific double-stranded DNA binding"/>
    <property type="evidence" value="ECO:0007669"/>
    <property type="project" value="TreeGrafter"/>
</dbReference>
<dbReference type="PRINTS" id="PR00031">
    <property type="entry name" value="HTHREPRESSR"/>
</dbReference>
<evidence type="ECO:0000256" key="9">
    <source>
        <dbReference type="RuleBase" id="RU000682"/>
    </source>
</evidence>
<dbReference type="InterPro" id="IPR017970">
    <property type="entry name" value="Homeobox_CS"/>
</dbReference>
<evidence type="ECO:0000256" key="6">
    <source>
        <dbReference type="ARBA" id="ARBA00038351"/>
    </source>
</evidence>
<dbReference type="EMBL" id="CH940649">
    <property type="protein sequence ID" value="EDW63397.2"/>
    <property type="molecule type" value="Genomic_DNA"/>
</dbReference>
<evidence type="ECO:0000259" key="12">
    <source>
        <dbReference type="PROSITE" id="PS50803"/>
    </source>
</evidence>
<evidence type="ECO:0000313" key="13">
    <source>
        <dbReference type="EMBL" id="EDW63397.2"/>
    </source>
</evidence>
<evidence type="ECO:0000259" key="11">
    <source>
        <dbReference type="PROSITE" id="PS50071"/>
    </source>
</evidence>
<dbReference type="InterPro" id="IPR000047">
    <property type="entry name" value="HTH_motif"/>
</dbReference>
<organism evidence="13 14">
    <name type="scientific">Drosophila virilis</name>
    <name type="common">Fruit fly</name>
    <dbReference type="NCBI Taxonomy" id="7244"/>
    <lineage>
        <taxon>Eukaryota</taxon>
        <taxon>Metazoa</taxon>
        <taxon>Ecdysozoa</taxon>
        <taxon>Arthropoda</taxon>
        <taxon>Hexapoda</taxon>
        <taxon>Insecta</taxon>
        <taxon>Pterygota</taxon>
        <taxon>Neoptera</taxon>
        <taxon>Endopterygota</taxon>
        <taxon>Diptera</taxon>
        <taxon>Brachycera</taxon>
        <taxon>Muscomorpha</taxon>
        <taxon>Ephydroidea</taxon>
        <taxon>Drosophilidae</taxon>
        <taxon>Drosophila</taxon>
    </lineage>
</organism>
<dbReference type="OrthoDB" id="7856883at2759"/>
<evidence type="ECO:0000256" key="5">
    <source>
        <dbReference type="ARBA" id="ARBA00023242"/>
    </source>
</evidence>
<dbReference type="HOGENOM" id="CLU_1628817_0_0_1"/>
<dbReference type="SUPFAM" id="SSF46689">
    <property type="entry name" value="Homeodomain-like"/>
    <property type="match status" value="1"/>
</dbReference>
<evidence type="ECO:0000256" key="10">
    <source>
        <dbReference type="SAM" id="MobiDB-lite"/>
    </source>
</evidence>
<evidence type="ECO:0000256" key="4">
    <source>
        <dbReference type="ARBA" id="ARBA00023155"/>
    </source>
</evidence>
<dbReference type="PROSITE" id="PS50803">
    <property type="entry name" value="OAR"/>
    <property type="match status" value="1"/>
</dbReference>
<feature type="region of interest" description="Disordered" evidence="10">
    <location>
        <begin position="168"/>
        <end position="202"/>
    </location>
</feature>
<dbReference type="FunCoup" id="B4LQE7">
    <property type="interactions" value="95"/>
</dbReference>